<keyword evidence="4" id="KW-1185">Reference proteome</keyword>
<keyword evidence="2" id="KW-0732">Signal</keyword>
<evidence type="ECO:0000256" key="1">
    <source>
        <dbReference type="SAM" id="MobiDB-lite"/>
    </source>
</evidence>
<proteinExistence type="predicted"/>
<name>A0A430A543_9ENTE</name>
<dbReference type="Proteomes" id="UP000287101">
    <property type="component" value="Unassembled WGS sequence"/>
</dbReference>
<dbReference type="EMBL" id="NGJY01000004">
    <property type="protein sequence ID" value="RSU01928.1"/>
    <property type="molecule type" value="Genomic_DNA"/>
</dbReference>
<accession>A0A430A543</accession>
<gene>
    <name evidence="3" type="ORF">CBF31_09165</name>
</gene>
<sequence>MKKILPVVLLSAVLLVGCSSSNEEIESLKKENSELKEKLANSGSFSNERETSPTQNEPEQESSETKIIKNNEILKLGNQEKEMANFKITKVSTNPVDFPDFMQRSNDFNLNKMVSLHIEYSNTAIKEGFLPSTHDFQAYDTKGTVLNRLGLQDGQDKAAEGRTNKTKIFFELPTEGSEVNEIEVDYSNSGNKIATFNLKVSH</sequence>
<evidence type="ECO:0000313" key="4">
    <source>
        <dbReference type="Proteomes" id="UP000287101"/>
    </source>
</evidence>
<feature type="compositionally biased region" description="Polar residues" evidence="1">
    <location>
        <begin position="41"/>
        <end position="57"/>
    </location>
</feature>
<dbReference type="AlphaFoldDB" id="A0A430A543"/>
<evidence type="ECO:0000256" key="2">
    <source>
        <dbReference type="SAM" id="SignalP"/>
    </source>
</evidence>
<feature type="compositionally biased region" description="Basic and acidic residues" evidence="1">
    <location>
        <begin position="28"/>
        <end position="39"/>
    </location>
</feature>
<dbReference type="PROSITE" id="PS51257">
    <property type="entry name" value="PROKAR_LIPOPROTEIN"/>
    <property type="match status" value="1"/>
</dbReference>
<organism evidence="3 4">
    <name type="scientific">Vagococcus fessus</name>
    <dbReference type="NCBI Taxonomy" id="120370"/>
    <lineage>
        <taxon>Bacteria</taxon>
        <taxon>Bacillati</taxon>
        <taxon>Bacillota</taxon>
        <taxon>Bacilli</taxon>
        <taxon>Lactobacillales</taxon>
        <taxon>Enterococcaceae</taxon>
        <taxon>Vagococcus</taxon>
    </lineage>
</organism>
<comment type="caution">
    <text evidence="3">The sequence shown here is derived from an EMBL/GenBank/DDBJ whole genome shotgun (WGS) entry which is preliminary data.</text>
</comment>
<evidence type="ECO:0008006" key="5">
    <source>
        <dbReference type="Google" id="ProtNLM"/>
    </source>
</evidence>
<dbReference type="RefSeq" id="WP_126832296.1">
    <property type="nucleotide sequence ID" value="NZ_CBCRYB010000005.1"/>
</dbReference>
<evidence type="ECO:0000313" key="3">
    <source>
        <dbReference type="EMBL" id="RSU01928.1"/>
    </source>
</evidence>
<reference evidence="3 4" key="1">
    <citation type="submission" date="2017-05" db="EMBL/GenBank/DDBJ databases">
        <title>Vagococcus spp. assemblies.</title>
        <authorList>
            <person name="Gulvik C.A."/>
        </authorList>
    </citation>
    <scope>NUCLEOTIDE SEQUENCE [LARGE SCALE GENOMIC DNA]</scope>
    <source>
        <strain evidence="3 4">CCUG 41755</strain>
    </source>
</reference>
<feature type="chain" id="PRO_5019304405" description="DUF4352 domain-containing protein" evidence="2">
    <location>
        <begin position="22"/>
        <end position="202"/>
    </location>
</feature>
<feature type="signal peptide" evidence="2">
    <location>
        <begin position="1"/>
        <end position="21"/>
    </location>
</feature>
<protein>
    <recommendedName>
        <fullName evidence="5">DUF4352 domain-containing protein</fullName>
    </recommendedName>
</protein>
<feature type="region of interest" description="Disordered" evidence="1">
    <location>
        <begin position="28"/>
        <end position="65"/>
    </location>
</feature>